<dbReference type="InterPro" id="IPR012337">
    <property type="entry name" value="RNaseH-like_sf"/>
</dbReference>
<dbReference type="AlphaFoldDB" id="A0A9W4U6G3"/>
<name>A0A9W4U6G3_9PLEO</name>
<proteinExistence type="predicted"/>
<reference evidence="1" key="1">
    <citation type="submission" date="2023-01" db="EMBL/GenBank/DDBJ databases">
        <authorList>
            <person name="Van Ghelder C."/>
            <person name="Rancurel C."/>
        </authorList>
    </citation>
    <scope>NUCLEOTIDE SEQUENCE</scope>
    <source>
        <strain evidence="1">CNCM I-4278</strain>
    </source>
</reference>
<dbReference type="SUPFAM" id="SSF53098">
    <property type="entry name" value="Ribonuclease H-like"/>
    <property type="match status" value="1"/>
</dbReference>
<evidence type="ECO:0000313" key="1">
    <source>
        <dbReference type="EMBL" id="CAI6310677.1"/>
    </source>
</evidence>
<protein>
    <submittedName>
        <fullName evidence="1">Uncharacterized protein</fullName>
    </submittedName>
</protein>
<dbReference type="EMBL" id="CAOQHR010000002">
    <property type="protein sequence ID" value="CAI6310677.1"/>
    <property type="molecule type" value="Genomic_DNA"/>
</dbReference>
<comment type="caution">
    <text evidence="1">The sequence shown here is derived from an EMBL/GenBank/DDBJ whole genome shotgun (WGS) entry which is preliminary data.</text>
</comment>
<evidence type="ECO:0000313" key="2">
    <source>
        <dbReference type="Proteomes" id="UP001152607"/>
    </source>
</evidence>
<organism evidence="1 2">
    <name type="scientific">Periconia digitata</name>
    <dbReference type="NCBI Taxonomy" id="1303443"/>
    <lineage>
        <taxon>Eukaryota</taxon>
        <taxon>Fungi</taxon>
        <taxon>Dikarya</taxon>
        <taxon>Ascomycota</taxon>
        <taxon>Pezizomycotina</taxon>
        <taxon>Dothideomycetes</taxon>
        <taxon>Pleosporomycetidae</taxon>
        <taxon>Pleosporales</taxon>
        <taxon>Massarineae</taxon>
        <taxon>Periconiaceae</taxon>
        <taxon>Periconia</taxon>
    </lineage>
</organism>
<gene>
    <name evidence="1" type="ORF">PDIGIT_LOCUS3203</name>
</gene>
<sequence length="370" mass="41761">MLYKSKTGAPPKFIDEDLWNSRIPSLKDFQESNSRSVLVALDIENSSRTINGRKKPCADVNEVGIAVLLPNNERFRSYECVHQLHHEGWADTYTIQILERRKIYRQTLVGQIIKSEPKDVASTIESILSKYEGPLVLVGFDLHQEFKWITEKCSTILSYFAAWLDVQDFAWQRHHEFAPMTATHGKPGLTRVLKSMGLNDRHWTKKGHYAINDALSSLLVLSGLASNPTLLSVMCPKPNADRQFVRRFPYLQFKLPKNHGFSMVRIGSINGGKLPPWSPDRVSGHFSAYADLRAVGLNWRKANGEILGAARFWQLAFRNIESAEKFVADVNASTLDGIKLSVVRTDLPQPPTRREVTLIESSSSGELEVS</sequence>
<dbReference type="Proteomes" id="UP001152607">
    <property type="component" value="Unassembled WGS sequence"/>
</dbReference>
<keyword evidence="2" id="KW-1185">Reference proteome</keyword>
<accession>A0A9W4U6G3</accession>
<dbReference type="OrthoDB" id="3945442at2759"/>